<feature type="transmembrane region" description="Helical" evidence="9">
    <location>
        <begin position="385"/>
        <end position="403"/>
    </location>
</feature>
<keyword evidence="6 9" id="KW-1133">Transmembrane helix</keyword>
<evidence type="ECO:0000256" key="8">
    <source>
        <dbReference type="ARBA" id="ARBA00023136"/>
    </source>
</evidence>
<evidence type="ECO:0000256" key="3">
    <source>
        <dbReference type="ARBA" id="ARBA00022448"/>
    </source>
</evidence>
<geneLocation type="plasmid" evidence="12">
    <name>pc0210c1</name>
</geneLocation>
<feature type="transmembrane region" description="Helical" evidence="9">
    <location>
        <begin position="12"/>
        <end position="31"/>
    </location>
</feature>
<protein>
    <recommendedName>
        <fullName evidence="9">Protein translocase subunit SecY</fullName>
    </recommendedName>
</protein>
<feature type="transmembrane region" description="Helical" evidence="9">
    <location>
        <begin position="141"/>
        <end position="162"/>
    </location>
</feature>
<feature type="transmembrane region" description="Helical" evidence="9">
    <location>
        <begin position="357"/>
        <end position="379"/>
    </location>
</feature>
<evidence type="ECO:0000256" key="6">
    <source>
        <dbReference type="ARBA" id="ARBA00022989"/>
    </source>
</evidence>
<dbReference type="Proteomes" id="UP000501676">
    <property type="component" value="Plasmid pC0210C1"/>
</dbReference>
<keyword evidence="11" id="KW-0614">Plasmid</keyword>
<dbReference type="SUPFAM" id="SSF103491">
    <property type="entry name" value="Preprotein translocase SecY subunit"/>
    <property type="match status" value="1"/>
</dbReference>
<dbReference type="AlphaFoldDB" id="A0A6G7BAP3"/>
<dbReference type="NCBIfam" id="TIGR00967">
    <property type="entry name" value="3a0501s007"/>
    <property type="match status" value="1"/>
</dbReference>
<keyword evidence="9" id="KW-1003">Cell membrane</keyword>
<feature type="transmembrane region" description="Helical" evidence="9">
    <location>
        <begin position="110"/>
        <end position="129"/>
    </location>
</feature>
<dbReference type="PIRSF" id="PIRSF004557">
    <property type="entry name" value="SecY"/>
    <property type="match status" value="1"/>
</dbReference>
<name>A0A6G7BAP3_9LACO</name>
<keyword evidence="8 9" id="KW-0472">Membrane</keyword>
<dbReference type="GO" id="GO:0065002">
    <property type="term" value="P:intracellular protein transmembrane transport"/>
    <property type="evidence" value="ECO:0007669"/>
    <property type="project" value="UniProtKB-UniRule"/>
</dbReference>
<comment type="subunit">
    <text evidence="9">Component of the Sec protein translocase complex. Heterotrimer consisting of SecY, SecE and SecG subunits. The heterotrimers can form oligomers, although 1 heterotrimer is thought to be able to translocate proteins. Interacts with the ribosome. Interacts with SecDF, and other proteins may be involved. Interacts with SecA.</text>
</comment>
<dbReference type="PRINTS" id="PR00303">
    <property type="entry name" value="SECYTRNLCASE"/>
</dbReference>
<comment type="caution">
    <text evidence="9">Lacks conserved residue(s) required for the propagation of feature annotation.</text>
</comment>
<dbReference type="HAMAP" id="MF_01465">
    <property type="entry name" value="SecY"/>
    <property type="match status" value="1"/>
</dbReference>
<evidence type="ECO:0000313" key="11">
    <source>
        <dbReference type="EMBL" id="QIH24480.1"/>
    </source>
</evidence>
<sequence>MKFDKRSPLFKRFWYTIFVLVLIHFLGFITIPGINSKELLNIANNSPLTILSMFSGGSFDTFSIMSMGVTAYITAQIIIQLLQADVIPKLTEWSKAGEVGRHKLDQTTRALTFILSIVQATGITAGINSLTNGRFIINGTWYTYFVISMLMTAGTFISMWFADQITEKGLGNGVSVLIAAGIIAKLPTIVGNLYASLKCYQGFNWYILIFLVVVFGLITLLIVWFTSSELRIPVQYARREAGTGEESYLPLKIIIPGVVPVIFASSVITIPQTLLLMTKPTQSSAFARIVKEFFSLDTTVGILIYGSMIIFFTYLYSIVQIEPEKLAENLQKQEAYIPEYMPGVSTSEYIKQLLYELSLPGSLFLTFVSIVPMILAHHISTSLQIGLSGSSLLIITGVLVDIGRQIKGLKIKQNYETFFNKQYEFK</sequence>
<dbReference type="InterPro" id="IPR002208">
    <property type="entry name" value="SecY/SEC61-alpha"/>
</dbReference>
<evidence type="ECO:0000256" key="4">
    <source>
        <dbReference type="ARBA" id="ARBA00022692"/>
    </source>
</evidence>
<evidence type="ECO:0000256" key="10">
    <source>
        <dbReference type="RuleBase" id="RU004349"/>
    </source>
</evidence>
<evidence type="ECO:0000256" key="5">
    <source>
        <dbReference type="ARBA" id="ARBA00022927"/>
    </source>
</evidence>
<dbReference type="PROSITE" id="PS00756">
    <property type="entry name" value="SECY_2"/>
    <property type="match status" value="1"/>
</dbReference>
<evidence type="ECO:0000256" key="9">
    <source>
        <dbReference type="HAMAP-Rule" id="MF_01465"/>
    </source>
</evidence>
<organism evidence="11 12">
    <name type="scientific">Lactobacillus iners</name>
    <dbReference type="NCBI Taxonomy" id="147802"/>
    <lineage>
        <taxon>Bacteria</taxon>
        <taxon>Bacillati</taxon>
        <taxon>Bacillota</taxon>
        <taxon>Bacilli</taxon>
        <taxon>Lactobacillales</taxon>
        <taxon>Lactobacillaceae</taxon>
        <taxon>Lactobacillus</taxon>
    </lineage>
</organism>
<dbReference type="Gene3D" id="1.10.3370.10">
    <property type="entry name" value="SecY subunit domain"/>
    <property type="match status" value="1"/>
</dbReference>
<feature type="transmembrane region" description="Helical" evidence="9">
    <location>
        <begin position="203"/>
        <end position="227"/>
    </location>
</feature>
<dbReference type="InterPro" id="IPR026593">
    <property type="entry name" value="SecY"/>
</dbReference>
<comment type="similarity">
    <text evidence="2 9 10">Belongs to the SecY/SEC61-alpha family.</text>
</comment>
<evidence type="ECO:0000256" key="1">
    <source>
        <dbReference type="ARBA" id="ARBA00004141"/>
    </source>
</evidence>
<keyword evidence="3 9" id="KW-0813">Transport</keyword>
<dbReference type="PANTHER" id="PTHR10906">
    <property type="entry name" value="SECY/SEC61-ALPHA FAMILY MEMBER"/>
    <property type="match status" value="1"/>
</dbReference>
<reference evidence="11 12" key="1">
    <citation type="submission" date="2020-02" db="EMBL/GenBank/DDBJ databases">
        <title>Complete genome sequences of six Lactobacillus iners strains isolated from the human vagina.</title>
        <authorList>
            <person name="France M.T."/>
            <person name="Rutt L."/>
            <person name="Narina S."/>
            <person name="Arbaugh S."/>
            <person name="Humphrys M.S."/>
            <person name="Ma B."/>
            <person name="Hayward M.R."/>
            <person name="Relman D."/>
            <person name="Kwon D.S."/>
            <person name="Ravel J."/>
        </authorList>
    </citation>
    <scope>NUCLEOTIDE SEQUENCE [LARGE SCALE GENOMIC DNA]</scope>
    <source>
        <strain evidence="11 12">C0210C1</strain>
        <plasmid evidence="12">pc0210c1</plasmid>
    </source>
</reference>
<dbReference type="RefSeq" id="WP_164824158.1">
    <property type="nucleotide sequence ID" value="NZ_CP049229.1"/>
</dbReference>
<gene>
    <name evidence="9 11" type="primary">secY</name>
    <name evidence="11" type="ORF">G6Z83_07095</name>
</gene>
<keyword evidence="5 9" id="KW-0653">Protein transport</keyword>
<comment type="subcellular location">
    <subcellularLocation>
        <location evidence="9">Cell membrane</location>
        <topology evidence="9">Multi-pass membrane protein</topology>
    </subcellularLocation>
    <subcellularLocation>
        <location evidence="1">Membrane</location>
        <topology evidence="1">Multi-pass membrane protein</topology>
    </subcellularLocation>
</comment>
<dbReference type="InterPro" id="IPR030659">
    <property type="entry name" value="SecY_CS"/>
</dbReference>
<evidence type="ECO:0000256" key="2">
    <source>
        <dbReference type="ARBA" id="ARBA00005751"/>
    </source>
</evidence>
<feature type="transmembrane region" description="Helical" evidence="9">
    <location>
        <begin position="300"/>
        <end position="319"/>
    </location>
</feature>
<proteinExistence type="inferred from homology"/>
<dbReference type="GO" id="GO:0005886">
    <property type="term" value="C:plasma membrane"/>
    <property type="evidence" value="ECO:0007669"/>
    <property type="project" value="UniProtKB-SubCell"/>
</dbReference>
<keyword evidence="4 9" id="KW-0812">Transmembrane</keyword>
<dbReference type="Pfam" id="PF00344">
    <property type="entry name" value="SecY"/>
    <property type="match status" value="1"/>
</dbReference>
<dbReference type="InterPro" id="IPR023201">
    <property type="entry name" value="SecY_dom_sf"/>
</dbReference>
<accession>A0A6G7BAP3</accession>
<keyword evidence="7 9" id="KW-0811">Translocation</keyword>
<dbReference type="GO" id="GO:0006605">
    <property type="term" value="P:protein targeting"/>
    <property type="evidence" value="ECO:0007669"/>
    <property type="project" value="UniProtKB-UniRule"/>
</dbReference>
<feature type="transmembrane region" description="Helical" evidence="9">
    <location>
        <begin position="174"/>
        <end position="197"/>
    </location>
</feature>
<evidence type="ECO:0000256" key="7">
    <source>
        <dbReference type="ARBA" id="ARBA00023010"/>
    </source>
</evidence>
<evidence type="ECO:0000313" key="12">
    <source>
        <dbReference type="Proteomes" id="UP000501676"/>
    </source>
</evidence>
<comment type="function">
    <text evidence="9">The central subunit of the protein translocation channel SecYEG. Consists of two halves formed by TMs 1-5 and 6-10. These two domains form a lateral gate at the front which open onto the bilayer between TMs 2 and 7, and are clamped together by SecE at the back. The channel is closed by both a pore ring composed of hydrophobic SecY resides and a short helix (helix 2A) on the extracellular side of the membrane which forms a plug. The plug probably moves laterally to allow the channel to open. The ring and the pore may move independently.</text>
</comment>
<feature type="transmembrane region" description="Helical" evidence="9">
    <location>
        <begin position="248"/>
        <end position="270"/>
    </location>
</feature>
<dbReference type="EMBL" id="CP049229">
    <property type="protein sequence ID" value="QIH24480.1"/>
    <property type="molecule type" value="Genomic_DNA"/>
</dbReference>
<dbReference type="GO" id="GO:0043952">
    <property type="term" value="P:protein transport by the Sec complex"/>
    <property type="evidence" value="ECO:0007669"/>
    <property type="project" value="UniProtKB-UniRule"/>
</dbReference>